<proteinExistence type="predicted"/>
<feature type="transmembrane region" description="Helical" evidence="2">
    <location>
        <begin position="97"/>
        <end position="126"/>
    </location>
</feature>
<dbReference type="EMBL" id="JABANP010000817">
    <property type="protein sequence ID" value="KAF4678900.1"/>
    <property type="molecule type" value="Genomic_DNA"/>
</dbReference>
<dbReference type="OrthoDB" id="10454914at2759"/>
<feature type="transmembrane region" description="Helical" evidence="2">
    <location>
        <begin position="69"/>
        <end position="90"/>
    </location>
</feature>
<comment type="caution">
    <text evidence="3">The sequence shown here is derived from an EMBL/GenBank/DDBJ whole genome shotgun (WGS) entry which is preliminary data.</text>
</comment>
<name>A0A7J6N5Z6_PEROL</name>
<feature type="compositionally biased region" description="Basic and acidic residues" evidence="1">
    <location>
        <begin position="243"/>
        <end position="252"/>
    </location>
</feature>
<protein>
    <recommendedName>
        <fullName evidence="5">Transmembrane protein</fullName>
    </recommendedName>
</protein>
<reference evidence="3 4" key="1">
    <citation type="submission" date="2020-04" db="EMBL/GenBank/DDBJ databases">
        <title>Perkinsus olseni comparative genomics.</title>
        <authorList>
            <person name="Bogema D.R."/>
        </authorList>
    </citation>
    <scope>NUCLEOTIDE SEQUENCE [LARGE SCALE GENOMIC DNA]</scope>
    <source>
        <strain evidence="3">00978-12</strain>
    </source>
</reference>
<feature type="region of interest" description="Disordered" evidence="1">
    <location>
        <begin position="235"/>
        <end position="263"/>
    </location>
</feature>
<keyword evidence="2" id="KW-0812">Transmembrane</keyword>
<dbReference type="Proteomes" id="UP000541610">
    <property type="component" value="Unassembled WGS sequence"/>
</dbReference>
<evidence type="ECO:0000256" key="1">
    <source>
        <dbReference type="SAM" id="MobiDB-lite"/>
    </source>
</evidence>
<evidence type="ECO:0000256" key="2">
    <source>
        <dbReference type="SAM" id="Phobius"/>
    </source>
</evidence>
<evidence type="ECO:0000313" key="3">
    <source>
        <dbReference type="EMBL" id="KAF4678900.1"/>
    </source>
</evidence>
<organism evidence="3 4">
    <name type="scientific">Perkinsus olseni</name>
    <name type="common">Perkinsus atlanticus</name>
    <dbReference type="NCBI Taxonomy" id="32597"/>
    <lineage>
        <taxon>Eukaryota</taxon>
        <taxon>Sar</taxon>
        <taxon>Alveolata</taxon>
        <taxon>Perkinsozoa</taxon>
        <taxon>Perkinsea</taxon>
        <taxon>Perkinsida</taxon>
        <taxon>Perkinsidae</taxon>
        <taxon>Perkinsus</taxon>
    </lineage>
</organism>
<evidence type="ECO:0008006" key="5">
    <source>
        <dbReference type="Google" id="ProtNLM"/>
    </source>
</evidence>
<keyword evidence="2" id="KW-1133">Transmembrane helix</keyword>
<feature type="transmembrane region" description="Helical" evidence="2">
    <location>
        <begin position="179"/>
        <end position="201"/>
    </location>
</feature>
<accession>A0A7J6N5Z6</accession>
<dbReference type="AlphaFoldDB" id="A0A7J6N5Z6"/>
<sequence length="313" mass="35219">MSGLADTDKPEEWFRHHVYSNTEEESVSWSKLMRGGFGSVFSVSLCVFFSLLALAGTLLLDIILGYNSVIHWLALGGIEGLSTLFWIAFIRVKRQKVLWCFCACSLYSIILLGGAVITTIAFIVVYPWLDDFSQSMCDRCENPARIGGGSRPIPTIGCEDACEMAAVLTTYNSWLTARLFLTLVQLGCFCCTFPNGCRIYSRMSRDEETRRRAEAYEIDKTVAYFKALAEMNITTEEDEEGDEKAQAEKGDNVGESGLRRRRSSIAKAAAQQFRRRWNLGDESGVKSNRPSFRRIDEVSDAEDDEMRVITFSD</sequence>
<evidence type="ECO:0000313" key="4">
    <source>
        <dbReference type="Proteomes" id="UP000541610"/>
    </source>
</evidence>
<gene>
    <name evidence="3" type="ORF">FOZ60_015894</name>
</gene>
<keyword evidence="2" id="KW-0472">Membrane</keyword>
<feature type="transmembrane region" description="Helical" evidence="2">
    <location>
        <begin position="40"/>
        <end position="63"/>
    </location>
</feature>